<protein>
    <submittedName>
        <fullName evidence="1">Uncharacterized protein</fullName>
    </submittedName>
</protein>
<dbReference type="GO" id="GO:0007140">
    <property type="term" value="P:male meiotic nuclear division"/>
    <property type="evidence" value="ECO:0007669"/>
    <property type="project" value="InterPro"/>
</dbReference>
<evidence type="ECO:0000313" key="1">
    <source>
        <dbReference type="EMBL" id="MBA0675044.1"/>
    </source>
</evidence>
<dbReference type="GO" id="GO:0007143">
    <property type="term" value="P:female meiotic nuclear division"/>
    <property type="evidence" value="ECO:0007669"/>
    <property type="project" value="InterPro"/>
</dbReference>
<dbReference type="InterPro" id="IPR039933">
    <property type="entry name" value="XRI1"/>
</dbReference>
<comment type="caution">
    <text evidence="1">The sequence shown here is derived from an EMBL/GenBank/DDBJ whole genome shotgun (WGS) entry which is preliminary data.</text>
</comment>
<dbReference type="AlphaFoldDB" id="A0A7J8WK55"/>
<accession>A0A7J8WK55</accession>
<dbReference type="PANTHER" id="PTHR33385:SF4">
    <property type="entry name" value="PROTEIN XRI1"/>
    <property type="match status" value="1"/>
</dbReference>
<reference evidence="1 2" key="1">
    <citation type="journal article" date="2019" name="Genome Biol. Evol.">
        <title>Insights into the evolution of the New World diploid cottons (Gossypium, subgenus Houzingenia) based on genome sequencing.</title>
        <authorList>
            <person name="Grover C.E."/>
            <person name="Arick M.A. 2nd"/>
            <person name="Thrash A."/>
            <person name="Conover J.L."/>
            <person name="Sanders W.S."/>
            <person name="Peterson D.G."/>
            <person name="Frelichowski J.E."/>
            <person name="Scheffler J.A."/>
            <person name="Scheffler B.E."/>
            <person name="Wendel J.F."/>
        </authorList>
    </citation>
    <scope>NUCLEOTIDE SEQUENCE [LARGE SCALE GENOMIC DNA]</scope>
    <source>
        <strain evidence="1">185</strain>
        <tissue evidence="1">Leaf</tissue>
    </source>
</reference>
<name>A0A7J8WK55_GOSAI</name>
<dbReference type="EMBL" id="JABFAA010000001">
    <property type="protein sequence ID" value="MBA0675044.1"/>
    <property type="molecule type" value="Genomic_DNA"/>
</dbReference>
<dbReference type="PANTHER" id="PTHR33385">
    <property type="entry name" value="PROTEIN XRI1"/>
    <property type="match status" value="1"/>
</dbReference>
<gene>
    <name evidence="1" type="ORF">Goari_016609</name>
</gene>
<organism evidence="1 2">
    <name type="scientific">Gossypium aridum</name>
    <name type="common">American cotton</name>
    <name type="synonym">Erioxylum aridum</name>
    <dbReference type="NCBI Taxonomy" id="34290"/>
    <lineage>
        <taxon>Eukaryota</taxon>
        <taxon>Viridiplantae</taxon>
        <taxon>Streptophyta</taxon>
        <taxon>Embryophyta</taxon>
        <taxon>Tracheophyta</taxon>
        <taxon>Spermatophyta</taxon>
        <taxon>Magnoliopsida</taxon>
        <taxon>eudicotyledons</taxon>
        <taxon>Gunneridae</taxon>
        <taxon>Pentapetalae</taxon>
        <taxon>rosids</taxon>
        <taxon>malvids</taxon>
        <taxon>Malvales</taxon>
        <taxon>Malvaceae</taxon>
        <taxon>Malvoideae</taxon>
        <taxon>Gossypium</taxon>
    </lineage>
</organism>
<sequence length="158" mass="18278">MILLNVLYFTTDSFFSKALVAREPWNRHGENHGVQQNYNLDPSLGAWTQVTLNEEDLSYLFDETTPVKDCGKLPYYVTHNDNITKELEEKRETSSQVKRRRMLQFDTHVVDSSLICNEMPSALLKPRVLKMYLDCIIEKDKCFIYAICASISSITCLD</sequence>
<dbReference type="Proteomes" id="UP000593577">
    <property type="component" value="Unassembled WGS sequence"/>
</dbReference>
<proteinExistence type="predicted"/>
<evidence type="ECO:0000313" key="2">
    <source>
        <dbReference type="Proteomes" id="UP000593577"/>
    </source>
</evidence>
<keyword evidence="2" id="KW-1185">Reference proteome</keyword>